<gene>
    <name evidence="1" type="ORF">DPMN_094449</name>
</gene>
<sequence>MIVLADQIENGTLESRTQFPDALRDFFQFRDDHSVTDGVILYNDRIVIPPLL</sequence>
<protein>
    <submittedName>
        <fullName evidence="1">Uncharacterized protein</fullName>
    </submittedName>
</protein>
<reference evidence="1" key="2">
    <citation type="submission" date="2020-11" db="EMBL/GenBank/DDBJ databases">
        <authorList>
            <person name="McCartney M.A."/>
            <person name="Auch B."/>
            <person name="Kono T."/>
            <person name="Mallez S."/>
            <person name="Becker A."/>
            <person name="Gohl D.M."/>
            <person name="Silverstein K.A.T."/>
            <person name="Koren S."/>
            <person name="Bechman K.B."/>
            <person name="Herman A."/>
            <person name="Abrahante J.E."/>
            <person name="Garbe J."/>
        </authorList>
    </citation>
    <scope>NUCLEOTIDE SEQUENCE</scope>
    <source>
        <strain evidence="1">Duluth1</strain>
        <tissue evidence="1">Whole animal</tissue>
    </source>
</reference>
<accession>A0A9D4L5I8</accession>
<comment type="caution">
    <text evidence="1">The sequence shown here is derived from an EMBL/GenBank/DDBJ whole genome shotgun (WGS) entry which is preliminary data.</text>
</comment>
<proteinExistence type="predicted"/>
<keyword evidence="2" id="KW-1185">Reference proteome</keyword>
<organism evidence="1 2">
    <name type="scientific">Dreissena polymorpha</name>
    <name type="common">Zebra mussel</name>
    <name type="synonym">Mytilus polymorpha</name>
    <dbReference type="NCBI Taxonomy" id="45954"/>
    <lineage>
        <taxon>Eukaryota</taxon>
        <taxon>Metazoa</taxon>
        <taxon>Spiralia</taxon>
        <taxon>Lophotrochozoa</taxon>
        <taxon>Mollusca</taxon>
        <taxon>Bivalvia</taxon>
        <taxon>Autobranchia</taxon>
        <taxon>Heteroconchia</taxon>
        <taxon>Euheterodonta</taxon>
        <taxon>Imparidentia</taxon>
        <taxon>Neoheterodontei</taxon>
        <taxon>Myida</taxon>
        <taxon>Dreissenoidea</taxon>
        <taxon>Dreissenidae</taxon>
        <taxon>Dreissena</taxon>
    </lineage>
</organism>
<dbReference type="EMBL" id="JAIWYP010000003">
    <property type="protein sequence ID" value="KAH3851961.1"/>
    <property type="molecule type" value="Genomic_DNA"/>
</dbReference>
<reference evidence="1" key="1">
    <citation type="journal article" date="2019" name="bioRxiv">
        <title>The Genome of the Zebra Mussel, Dreissena polymorpha: A Resource for Invasive Species Research.</title>
        <authorList>
            <person name="McCartney M.A."/>
            <person name="Auch B."/>
            <person name="Kono T."/>
            <person name="Mallez S."/>
            <person name="Zhang Y."/>
            <person name="Obille A."/>
            <person name="Becker A."/>
            <person name="Abrahante J.E."/>
            <person name="Garbe J."/>
            <person name="Badalamenti J.P."/>
            <person name="Herman A."/>
            <person name="Mangelson H."/>
            <person name="Liachko I."/>
            <person name="Sullivan S."/>
            <person name="Sone E.D."/>
            <person name="Koren S."/>
            <person name="Silverstein K.A.T."/>
            <person name="Beckman K.B."/>
            <person name="Gohl D.M."/>
        </authorList>
    </citation>
    <scope>NUCLEOTIDE SEQUENCE</scope>
    <source>
        <strain evidence="1">Duluth1</strain>
        <tissue evidence="1">Whole animal</tissue>
    </source>
</reference>
<evidence type="ECO:0000313" key="1">
    <source>
        <dbReference type="EMBL" id="KAH3851961.1"/>
    </source>
</evidence>
<dbReference type="AlphaFoldDB" id="A0A9D4L5I8"/>
<dbReference type="Proteomes" id="UP000828390">
    <property type="component" value="Unassembled WGS sequence"/>
</dbReference>
<name>A0A9D4L5I8_DREPO</name>
<evidence type="ECO:0000313" key="2">
    <source>
        <dbReference type="Proteomes" id="UP000828390"/>
    </source>
</evidence>